<dbReference type="GO" id="GO:0009253">
    <property type="term" value="P:peptidoglycan catabolic process"/>
    <property type="evidence" value="ECO:0007669"/>
    <property type="project" value="InterPro"/>
</dbReference>
<reference evidence="5 6" key="1">
    <citation type="submission" date="2016-10" db="EMBL/GenBank/DDBJ databases">
        <authorList>
            <person name="de Groot N.N."/>
        </authorList>
    </citation>
    <scope>NUCLEOTIDE SEQUENCE [LARGE SCALE GENOMIC DNA]</scope>
    <source>
        <strain>GEY</strain>
        <strain evidence="6">DSM 9560</strain>
    </source>
</reference>
<dbReference type="EC" id="3.5.1.28" evidence="2"/>
<proteinExistence type="predicted"/>
<dbReference type="STRING" id="1003.SAMN04488541_101111"/>
<dbReference type="GO" id="GO:0030288">
    <property type="term" value="C:outer membrane-bounded periplasmic space"/>
    <property type="evidence" value="ECO:0007669"/>
    <property type="project" value="TreeGrafter"/>
</dbReference>
<accession>A0A1I2ETL3</accession>
<protein>
    <recommendedName>
        <fullName evidence="2">N-acetylmuramoyl-L-alanine amidase</fullName>
        <ecNumber evidence="2">3.5.1.28</ecNumber>
    </recommendedName>
</protein>
<evidence type="ECO:0000256" key="2">
    <source>
        <dbReference type="ARBA" id="ARBA00011901"/>
    </source>
</evidence>
<comment type="catalytic activity">
    <reaction evidence="1">
        <text>Hydrolyzes the link between N-acetylmuramoyl residues and L-amino acid residues in certain cell-wall glycopeptides.</text>
        <dbReference type="EC" id="3.5.1.28"/>
    </reaction>
</comment>
<dbReference type="Pfam" id="PF01520">
    <property type="entry name" value="Amidase_3"/>
    <property type="match status" value="1"/>
</dbReference>
<evidence type="ECO:0000256" key="3">
    <source>
        <dbReference type="ARBA" id="ARBA00022801"/>
    </source>
</evidence>
<dbReference type="InterPro" id="IPR050695">
    <property type="entry name" value="N-acetylmuramoyl_amidase_3"/>
</dbReference>
<dbReference type="PANTHER" id="PTHR30404:SF0">
    <property type="entry name" value="N-ACETYLMURAMOYL-L-ALANINE AMIDASE AMIC"/>
    <property type="match status" value="1"/>
</dbReference>
<keyword evidence="6" id="KW-1185">Reference proteome</keyword>
<evidence type="ECO:0000313" key="6">
    <source>
        <dbReference type="Proteomes" id="UP000199513"/>
    </source>
</evidence>
<evidence type="ECO:0000313" key="5">
    <source>
        <dbReference type="EMBL" id="SFE95796.1"/>
    </source>
</evidence>
<sequence length="421" mass="49021">MLLIVQVSSSVYCQTVDDLYKYYQHIASKYLVKSKQVENFFSIDARGIAMYASAADKKKNTPECLIYWDEIETYKNLVRSKDKKEQLEYYESKKDKRFSLSEKKRLTTTQLPPQASFGKASGKKLQGYKIAIDPGHIAGTLDIAKVEHRFIEMEIKGKKVSFFEGDLTLRTALILKEKLEKQGATVFLTRSRPNTTAYGNSFKHWRKTYLPEILDNALARKRMSKWERNRLLFRAKDTEIFHDYFLPRDLEMRASLINAFNPDITIVIHFNAAPQKERWNMAVKENYNMVFMPGAFLSDDLSNPTERLEFLNLLILANFDKSAKLAGHLIKEFIQQLDVPPIPVNNKISYLQKISNLVSEGVYCRNLKLCRQINSPLCYGESLYQDNEQEALRLFENKERRIKQVAEAYYNAVLKYFQVVK</sequence>
<gene>
    <name evidence="5" type="ORF">SAMN04488541_101111</name>
</gene>
<dbReference type="GO" id="GO:0008745">
    <property type="term" value="F:N-acetylmuramoyl-L-alanine amidase activity"/>
    <property type="evidence" value="ECO:0007669"/>
    <property type="project" value="UniProtKB-EC"/>
</dbReference>
<dbReference type="SUPFAM" id="SSF53187">
    <property type="entry name" value="Zn-dependent exopeptidases"/>
    <property type="match status" value="1"/>
</dbReference>
<dbReference type="EMBL" id="FONY01000011">
    <property type="protein sequence ID" value="SFE95796.1"/>
    <property type="molecule type" value="Genomic_DNA"/>
</dbReference>
<keyword evidence="3" id="KW-0378">Hydrolase</keyword>
<evidence type="ECO:0000256" key="1">
    <source>
        <dbReference type="ARBA" id="ARBA00001561"/>
    </source>
</evidence>
<dbReference type="AlphaFoldDB" id="A0A1I2ETL3"/>
<dbReference type="PANTHER" id="PTHR30404">
    <property type="entry name" value="N-ACETYLMURAMOYL-L-ALANINE AMIDASE"/>
    <property type="match status" value="1"/>
</dbReference>
<evidence type="ECO:0000259" key="4">
    <source>
        <dbReference type="Pfam" id="PF01520"/>
    </source>
</evidence>
<dbReference type="InterPro" id="IPR002508">
    <property type="entry name" value="MurNAc-LAA_cat"/>
</dbReference>
<dbReference type="CDD" id="cd02696">
    <property type="entry name" value="MurNAc-LAA"/>
    <property type="match status" value="1"/>
</dbReference>
<feature type="domain" description="MurNAc-LAA" evidence="4">
    <location>
        <begin position="130"/>
        <end position="414"/>
    </location>
</feature>
<dbReference type="OrthoDB" id="979670at2"/>
<name>A0A1I2ETL3_9BACT</name>
<dbReference type="Gene3D" id="3.40.630.40">
    <property type="entry name" value="Zn-dependent exopeptidases"/>
    <property type="match status" value="1"/>
</dbReference>
<dbReference type="RefSeq" id="WP_091542716.1">
    <property type="nucleotide sequence ID" value="NZ_FONY01000011.1"/>
</dbReference>
<dbReference type="Proteomes" id="UP000199513">
    <property type="component" value="Unassembled WGS sequence"/>
</dbReference>
<organism evidence="5 6">
    <name type="scientific">Thermoflexibacter ruber</name>
    <dbReference type="NCBI Taxonomy" id="1003"/>
    <lineage>
        <taxon>Bacteria</taxon>
        <taxon>Pseudomonadati</taxon>
        <taxon>Bacteroidota</taxon>
        <taxon>Cytophagia</taxon>
        <taxon>Cytophagales</taxon>
        <taxon>Thermoflexibacteraceae</taxon>
        <taxon>Thermoflexibacter</taxon>
    </lineage>
</organism>